<reference evidence="1" key="1">
    <citation type="submission" date="2019-02" db="EMBL/GenBank/DDBJ databases">
        <authorList>
            <person name="Bachy C."/>
            <person name="Yung C.-M."/>
            <person name="Roux S."/>
            <person name="Sullivan M.B."/>
            <person name="Worden A.Z."/>
        </authorList>
    </citation>
    <scope>NUCLEOTIDE SEQUENCE</scope>
    <source>
        <strain evidence="1">BII-V2</strain>
    </source>
</reference>
<sequence length="80" mass="9783">MDYMHLHTHDFKLAFCQATEGLCEDVKRIIWEKSQKYEYENLVCPETPKKTRERRDSQLPTERLETLVRKWREKWGEPTV</sequence>
<name>A0A7S6NY71_9PHYC</name>
<accession>A0A7S6NY71</accession>
<protein>
    <submittedName>
        <fullName evidence="1">Uncharacterized protein</fullName>
    </submittedName>
</protein>
<organism evidence="1">
    <name type="scientific">Bathycoccus sp. RCC716 virus 2</name>
    <dbReference type="NCBI Taxonomy" id="2530039"/>
    <lineage>
        <taxon>Viruses</taxon>
        <taxon>Varidnaviria</taxon>
        <taxon>Bamfordvirae</taxon>
        <taxon>Nucleocytoviricota</taxon>
        <taxon>Megaviricetes</taxon>
        <taxon>Algavirales</taxon>
        <taxon>Phycodnaviridae</taxon>
        <taxon>Prasinovirus</taxon>
    </lineage>
</organism>
<evidence type="ECO:0000313" key="1">
    <source>
        <dbReference type="EMBL" id="QOR60339.1"/>
    </source>
</evidence>
<dbReference type="EMBL" id="MK522038">
    <property type="protein sequence ID" value="QOR60339.1"/>
    <property type="molecule type" value="Genomic_DNA"/>
</dbReference>
<proteinExistence type="predicted"/>